<organism evidence="3 4">
    <name type="scientific">Propionispora vibrioides</name>
    <dbReference type="NCBI Taxonomy" id="112903"/>
    <lineage>
        <taxon>Bacteria</taxon>
        <taxon>Bacillati</taxon>
        <taxon>Bacillota</taxon>
        <taxon>Negativicutes</taxon>
        <taxon>Selenomonadales</taxon>
        <taxon>Sporomusaceae</taxon>
        <taxon>Propionispora</taxon>
    </lineage>
</organism>
<gene>
    <name evidence="3" type="ORF">SAMN04490178_1156</name>
</gene>
<dbReference type="PROSITE" id="PS51096">
    <property type="entry name" value="PTS_EIIA_TYPE_4"/>
    <property type="match status" value="1"/>
</dbReference>
<keyword evidence="1 3" id="KW-0808">Transferase</keyword>
<dbReference type="Gene3D" id="3.40.50.510">
    <property type="entry name" value="Phosphotransferase system, mannose-type IIA component"/>
    <property type="match status" value="1"/>
</dbReference>
<dbReference type="InterPro" id="IPR036662">
    <property type="entry name" value="PTS_EIIA_man-typ_sf"/>
</dbReference>
<dbReference type="AlphaFoldDB" id="A0A1H8WAB9"/>
<name>A0A1H8WAB9_9FIRM</name>
<evidence type="ECO:0000256" key="1">
    <source>
        <dbReference type="ARBA" id="ARBA00022679"/>
    </source>
</evidence>
<dbReference type="OrthoDB" id="6623712at2"/>
<reference evidence="3 4" key="1">
    <citation type="submission" date="2016-10" db="EMBL/GenBank/DDBJ databases">
        <authorList>
            <person name="de Groot N.N."/>
        </authorList>
    </citation>
    <scope>NUCLEOTIDE SEQUENCE [LARGE SCALE GENOMIC DNA]</scope>
    <source>
        <strain evidence="3 4">DSM 13305</strain>
    </source>
</reference>
<evidence type="ECO:0000313" key="4">
    <source>
        <dbReference type="Proteomes" id="UP000198847"/>
    </source>
</evidence>
<evidence type="ECO:0000313" key="3">
    <source>
        <dbReference type="EMBL" id="SEP24616.1"/>
    </source>
</evidence>
<keyword evidence="4" id="KW-1185">Reference proteome</keyword>
<protein>
    <submittedName>
        <fullName evidence="3">Phosphotransferase system, mannose/fructose-specific component IIA</fullName>
    </submittedName>
</protein>
<proteinExistence type="predicted"/>
<accession>A0A1H8WAB9</accession>
<evidence type="ECO:0000259" key="2">
    <source>
        <dbReference type="PROSITE" id="PS51096"/>
    </source>
</evidence>
<dbReference type="Proteomes" id="UP000198847">
    <property type="component" value="Unassembled WGS sequence"/>
</dbReference>
<sequence>MNMLLVSNGTLAESLIESMHNFFSKPDIRSICFQYGNTGAARTELKQYFSERLTTKDKSFIILCDMFGNTAFNETILLLHELGIQKQALIICGMNLPMVFKLYGLKDYSNIELCRSIYEQSEDRGIILCNPAEFLEQVHGEMDCG</sequence>
<dbReference type="RefSeq" id="WP_091747872.1">
    <property type="nucleotide sequence ID" value="NZ_FODY01000015.1"/>
</dbReference>
<dbReference type="STRING" id="112903.SAMN04490178_1156"/>
<dbReference type="GO" id="GO:0016740">
    <property type="term" value="F:transferase activity"/>
    <property type="evidence" value="ECO:0007669"/>
    <property type="project" value="UniProtKB-KW"/>
</dbReference>
<dbReference type="InterPro" id="IPR004701">
    <property type="entry name" value="PTS_EIIA_man-typ"/>
</dbReference>
<dbReference type="GO" id="GO:0016020">
    <property type="term" value="C:membrane"/>
    <property type="evidence" value="ECO:0007669"/>
    <property type="project" value="InterPro"/>
</dbReference>
<dbReference type="GO" id="GO:0009401">
    <property type="term" value="P:phosphoenolpyruvate-dependent sugar phosphotransferase system"/>
    <property type="evidence" value="ECO:0007669"/>
    <property type="project" value="InterPro"/>
</dbReference>
<dbReference type="Pfam" id="PF03610">
    <property type="entry name" value="EIIA-man"/>
    <property type="match status" value="1"/>
</dbReference>
<dbReference type="EMBL" id="FODY01000015">
    <property type="protein sequence ID" value="SEP24616.1"/>
    <property type="molecule type" value="Genomic_DNA"/>
</dbReference>
<dbReference type="SUPFAM" id="SSF53062">
    <property type="entry name" value="PTS system fructose IIA component-like"/>
    <property type="match status" value="1"/>
</dbReference>
<feature type="domain" description="PTS EIIA type-4" evidence="2">
    <location>
        <begin position="1"/>
        <end position="126"/>
    </location>
</feature>